<accession>A0AAJ7W549</accession>
<name>A0AAJ7W549_CEPCN</name>
<keyword evidence="3" id="KW-1185">Reference proteome</keyword>
<dbReference type="InterPro" id="IPR056704">
    <property type="entry name" value="DUF7802"/>
</dbReference>
<dbReference type="Proteomes" id="UP000694920">
    <property type="component" value="Unplaced"/>
</dbReference>
<feature type="transmembrane region" description="Helical" evidence="1">
    <location>
        <begin position="116"/>
        <end position="133"/>
    </location>
</feature>
<sequence length="358" mass="41045">MHLWIGVILHGLVVEAISYNLPDIDNFWHSQTPIILLGRRLPLHIIFLYSVFLYTASNTAKRFKLPLWSEPFAVGLIVVLIDIPYDVTSVRFLHWSWHDTDPSIRDRHYHVPWNSYYFHATFAASFTFWFHGTRKLFTKSSNKWTSDKSFLKETLCTVLSSLLGMPGGVLLFLPIYHPLHDNFNVHTEVCFFLLFAVFLVLAWSGERASRPTITFKSKADCLFLPYLMVYYSVFLAMALIGDPSKEVSIGLHEQIGPCDEMVPITSALGQTLYKRRYLCLEDNDETYFGWDCLPGGKAPKPFSHWYTACGTELKNRVEYIVVNLTICIVAFGVFVNAFLLSNGKSDQESITTKKVKKN</sequence>
<keyword evidence="1" id="KW-0812">Transmembrane</keyword>
<dbReference type="PANTHER" id="PTHR35982">
    <property type="entry name" value="AGAP005361-PA"/>
    <property type="match status" value="1"/>
</dbReference>
<keyword evidence="1" id="KW-0472">Membrane</keyword>
<feature type="transmembrane region" description="Helical" evidence="1">
    <location>
        <begin position="154"/>
        <end position="177"/>
    </location>
</feature>
<feature type="transmembrane region" description="Helical" evidence="1">
    <location>
        <begin position="34"/>
        <end position="55"/>
    </location>
</feature>
<reference evidence="4" key="1">
    <citation type="submission" date="2025-08" db="UniProtKB">
        <authorList>
            <consortium name="RefSeq"/>
        </authorList>
    </citation>
    <scope>IDENTIFICATION</scope>
</reference>
<protein>
    <submittedName>
        <fullName evidence="4">Uncharacterized protein LOC107271244</fullName>
    </submittedName>
</protein>
<feature type="domain" description="DUF7802" evidence="2">
    <location>
        <begin position="2"/>
        <end position="334"/>
    </location>
</feature>
<gene>
    <name evidence="4" type="primary">LOC107271244</name>
</gene>
<feature type="transmembrane region" description="Helical" evidence="1">
    <location>
        <begin position="67"/>
        <end position="85"/>
    </location>
</feature>
<evidence type="ECO:0000313" key="3">
    <source>
        <dbReference type="Proteomes" id="UP000694920"/>
    </source>
</evidence>
<dbReference type="Pfam" id="PF25085">
    <property type="entry name" value="DUF7802"/>
    <property type="match status" value="1"/>
</dbReference>
<dbReference type="PANTHER" id="PTHR35982:SF1">
    <property type="entry name" value="SPIROCYCLASE, AVEC FAMILY"/>
    <property type="match status" value="1"/>
</dbReference>
<keyword evidence="1" id="KW-1133">Transmembrane helix</keyword>
<dbReference type="AlphaFoldDB" id="A0AAJ7W549"/>
<organism evidence="3 4">
    <name type="scientific">Cephus cinctus</name>
    <name type="common">Wheat stem sawfly</name>
    <dbReference type="NCBI Taxonomy" id="211228"/>
    <lineage>
        <taxon>Eukaryota</taxon>
        <taxon>Metazoa</taxon>
        <taxon>Ecdysozoa</taxon>
        <taxon>Arthropoda</taxon>
        <taxon>Hexapoda</taxon>
        <taxon>Insecta</taxon>
        <taxon>Pterygota</taxon>
        <taxon>Neoptera</taxon>
        <taxon>Endopterygota</taxon>
        <taxon>Hymenoptera</taxon>
        <taxon>Cephoidea</taxon>
        <taxon>Cephidae</taxon>
        <taxon>Cephus</taxon>
    </lineage>
</organism>
<feature type="transmembrane region" description="Helical" evidence="1">
    <location>
        <begin position="183"/>
        <end position="203"/>
    </location>
</feature>
<evidence type="ECO:0000256" key="1">
    <source>
        <dbReference type="SAM" id="Phobius"/>
    </source>
</evidence>
<dbReference type="GeneID" id="107271244"/>
<feature type="transmembrane region" description="Helical" evidence="1">
    <location>
        <begin position="320"/>
        <end position="340"/>
    </location>
</feature>
<evidence type="ECO:0000259" key="2">
    <source>
        <dbReference type="Pfam" id="PF25085"/>
    </source>
</evidence>
<feature type="transmembrane region" description="Helical" evidence="1">
    <location>
        <begin position="223"/>
        <end position="241"/>
    </location>
</feature>
<proteinExistence type="predicted"/>
<dbReference type="KEGG" id="ccin:107271244"/>
<evidence type="ECO:0000313" key="4">
    <source>
        <dbReference type="RefSeq" id="XP_024944272.1"/>
    </source>
</evidence>
<dbReference type="RefSeq" id="XP_024944272.1">
    <property type="nucleotide sequence ID" value="XM_025088504.1"/>
</dbReference>